<keyword evidence="2" id="KW-0285">Flavoprotein</keyword>
<dbReference type="GO" id="GO:0005975">
    <property type="term" value="P:carbohydrate metabolic process"/>
    <property type="evidence" value="ECO:0007669"/>
    <property type="project" value="InterPro"/>
</dbReference>
<dbReference type="InterPro" id="IPR000757">
    <property type="entry name" value="Beta-glucanase-like"/>
</dbReference>
<evidence type="ECO:0000313" key="8">
    <source>
        <dbReference type="Proteomes" id="UP000287144"/>
    </source>
</evidence>
<dbReference type="Pfam" id="PF01565">
    <property type="entry name" value="FAD_binding_4"/>
    <property type="match status" value="1"/>
</dbReference>
<dbReference type="Gene3D" id="3.30.465.10">
    <property type="match status" value="1"/>
</dbReference>
<keyword evidence="3" id="KW-0274">FAD</keyword>
<organism evidence="7 8">
    <name type="scientific">Fusarium oligoseptatum</name>
    <dbReference type="NCBI Taxonomy" id="2604345"/>
    <lineage>
        <taxon>Eukaryota</taxon>
        <taxon>Fungi</taxon>
        <taxon>Dikarya</taxon>
        <taxon>Ascomycota</taxon>
        <taxon>Pezizomycotina</taxon>
        <taxon>Sordariomycetes</taxon>
        <taxon>Hypocreomycetidae</taxon>
        <taxon>Hypocreales</taxon>
        <taxon>Nectriaceae</taxon>
        <taxon>Fusarium</taxon>
        <taxon>Fusarium solani species complex</taxon>
    </lineage>
</organism>
<dbReference type="PANTHER" id="PTHR42973:SF53">
    <property type="entry name" value="FAD-BINDING PCMH-TYPE DOMAIN-CONTAINING PROTEIN-RELATED"/>
    <property type="match status" value="1"/>
</dbReference>
<protein>
    <recommendedName>
        <fullName evidence="9">FAD-binding PCMH-type domain-containing protein</fullName>
    </recommendedName>
</protein>
<dbReference type="InterPro" id="IPR006094">
    <property type="entry name" value="Oxid_FAD_bind_N"/>
</dbReference>
<dbReference type="InterPro" id="IPR036318">
    <property type="entry name" value="FAD-bd_PCMH-like_sf"/>
</dbReference>
<gene>
    <name evidence="7" type="ORF">CEP52_005493</name>
</gene>
<dbReference type="Proteomes" id="UP000287144">
    <property type="component" value="Unassembled WGS sequence"/>
</dbReference>
<dbReference type="GO" id="GO:0016491">
    <property type="term" value="F:oxidoreductase activity"/>
    <property type="evidence" value="ECO:0007669"/>
    <property type="project" value="UniProtKB-KW"/>
</dbReference>
<keyword evidence="8" id="KW-1185">Reference proteome</keyword>
<accession>A0A428TXX1</accession>
<feature type="domain" description="GH16" evidence="6">
    <location>
        <begin position="498"/>
        <end position="726"/>
    </location>
</feature>
<evidence type="ECO:0000259" key="6">
    <source>
        <dbReference type="PROSITE" id="PS51762"/>
    </source>
</evidence>
<dbReference type="AlphaFoldDB" id="A0A428TXX1"/>
<comment type="similarity">
    <text evidence="1">Belongs to the oxygen-dependent FAD-linked oxidoreductase family.</text>
</comment>
<keyword evidence="4" id="KW-0560">Oxidoreductase</keyword>
<sequence>MAAQLNIPQAQGLIAAGLESRILSPTDAEFKARQDSYWSNSAKINPACIVQPHSPEEVATAVKALVAAGQKFAVRSGGHTNWAGSNNIQDGVTIDLVHFNKTTYDAATETAKIGPGCRWREVYAELNKYGRAVAGGREGNVGVAGLLLGGGNAFFTARQGFSCDNVVSYQVVLANGDIIAADKDNNSDLFLVLKGGSSNFGIVTEFTMKAIPCDKVWGGMTFFPKQVIPGAIEALSAFADNVPNDTDSNLVTIFTHMPDFKDVVVATLYANIAGVEKPPAYEKWLALPEILNTVKMTTISEMAFEYNIPANYYDTWFTACFKNDIRIITKASELHDQLVQELKDFIPDGNFITQCLFQPLPTLFGQRCVEAGGNVMGVERQKDNGILFLAVVMANTPEQEAFARPKVQAWIKQVREFAATIEGGNLEWTYLNYADKSQDPLGSYGAENVKKMKDAAVKYDPQEVFQKLCPGGFKISDVKDAFAMYAIVLLFALHSVGVSCDSLRPPFEARAVTDIPADSFSSLETYWNYLYPWGPTHNGGARMDQEHVSVNDGVLTLTAEPVTGQDHPYLSGAIHAKSTFTVTAGGGYDVKAEFIAPVDRGTWPAFWLNAASGWPPEIDVAEWKGSGKISFNTFNTSDEVTALDVDYPEPTEWHSVRAELRDENGVDVRVKFFLDDQEVTTQYGREYIGKGLRLIINYQTEGSSGSPGPTTQTTFQIRNVEVINYN</sequence>
<name>A0A428TXX1_9HYPO</name>
<dbReference type="Gene3D" id="3.30.43.10">
    <property type="entry name" value="Uridine Diphospho-n-acetylenolpyruvylglucosamine Reductase, domain 2"/>
    <property type="match status" value="1"/>
</dbReference>
<dbReference type="InterPro" id="IPR016166">
    <property type="entry name" value="FAD-bd_PCMH"/>
</dbReference>
<dbReference type="InterPro" id="IPR016169">
    <property type="entry name" value="FAD-bd_PCMH_sub2"/>
</dbReference>
<evidence type="ECO:0008006" key="9">
    <source>
        <dbReference type="Google" id="ProtNLM"/>
    </source>
</evidence>
<evidence type="ECO:0000256" key="3">
    <source>
        <dbReference type="ARBA" id="ARBA00022827"/>
    </source>
</evidence>
<dbReference type="PROSITE" id="PS51387">
    <property type="entry name" value="FAD_PCMH"/>
    <property type="match status" value="1"/>
</dbReference>
<evidence type="ECO:0000313" key="7">
    <source>
        <dbReference type="EMBL" id="RSM06880.1"/>
    </source>
</evidence>
<comment type="caution">
    <text evidence="7">The sequence shown here is derived from an EMBL/GenBank/DDBJ whole genome shotgun (WGS) entry which is preliminary data.</text>
</comment>
<dbReference type="Gene3D" id="3.40.462.20">
    <property type="match status" value="1"/>
</dbReference>
<dbReference type="InterPro" id="IPR050416">
    <property type="entry name" value="FAD-linked_Oxidoreductase"/>
</dbReference>
<feature type="domain" description="FAD-binding PCMH-type" evidence="5">
    <location>
        <begin position="42"/>
        <end position="213"/>
    </location>
</feature>
<dbReference type="GO" id="GO:0004553">
    <property type="term" value="F:hydrolase activity, hydrolyzing O-glycosyl compounds"/>
    <property type="evidence" value="ECO:0007669"/>
    <property type="project" value="InterPro"/>
</dbReference>
<reference evidence="7 8" key="1">
    <citation type="submission" date="2017-06" db="EMBL/GenBank/DDBJ databases">
        <title>Comparative genomic analysis of Ambrosia Fusariam Clade fungi.</title>
        <authorList>
            <person name="Stajich J.E."/>
            <person name="Carrillo J."/>
            <person name="Kijimoto T."/>
            <person name="Eskalen A."/>
            <person name="O'Donnell K."/>
            <person name="Kasson M."/>
        </authorList>
    </citation>
    <scope>NUCLEOTIDE SEQUENCE [LARGE SCALE GENOMIC DNA]</scope>
    <source>
        <strain evidence="7 8">NRRL62579</strain>
    </source>
</reference>
<proteinExistence type="inferred from homology"/>
<dbReference type="Gene3D" id="2.60.120.200">
    <property type="match status" value="1"/>
</dbReference>
<dbReference type="SUPFAM" id="SSF56176">
    <property type="entry name" value="FAD-binding/transporter-associated domain-like"/>
    <property type="match status" value="1"/>
</dbReference>
<evidence type="ECO:0000256" key="1">
    <source>
        <dbReference type="ARBA" id="ARBA00005466"/>
    </source>
</evidence>
<dbReference type="SUPFAM" id="SSF49899">
    <property type="entry name" value="Concanavalin A-like lectins/glucanases"/>
    <property type="match status" value="1"/>
</dbReference>
<dbReference type="EMBL" id="NKCK01000043">
    <property type="protein sequence ID" value="RSM06880.1"/>
    <property type="molecule type" value="Genomic_DNA"/>
</dbReference>
<evidence type="ECO:0000256" key="4">
    <source>
        <dbReference type="ARBA" id="ARBA00023002"/>
    </source>
</evidence>
<dbReference type="InterPro" id="IPR016167">
    <property type="entry name" value="FAD-bd_PCMH_sub1"/>
</dbReference>
<dbReference type="PANTHER" id="PTHR42973">
    <property type="entry name" value="BINDING OXIDOREDUCTASE, PUTATIVE (AFU_ORTHOLOGUE AFUA_1G17690)-RELATED"/>
    <property type="match status" value="1"/>
</dbReference>
<dbReference type="InterPro" id="IPR013320">
    <property type="entry name" value="ConA-like_dom_sf"/>
</dbReference>
<dbReference type="STRING" id="1325735.A0A428TXX1"/>
<evidence type="ECO:0000259" key="5">
    <source>
        <dbReference type="PROSITE" id="PS51387"/>
    </source>
</evidence>
<dbReference type="PROSITE" id="PS51762">
    <property type="entry name" value="GH16_2"/>
    <property type="match status" value="1"/>
</dbReference>
<dbReference type="GO" id="GO:0071949">
    <property type="term" value="F:FAD binding"/>
    <property type="evidence" value="ECO:0007669"/>
    <property type="project" value="InterPro"/>
</dbReference>
<evidence type="ECO:0000256" key="2">
    <source>
        <dbReference type="ARBA" id="ARBA00022630"/>
    </source>
</evidence>